<dbReference type="STRING" id="366533.SAMN05444339_101310"/>
<keyword evidence="3" id="KW-1185">Reference proteome</keyword>
<organism evidence="2 3">
    <name type="scientific">Loktanella atrilutea</name>
    <dbReference type="NCBI Taxonomy" id="366533"/>
    <lineage>
        <taxon>Bacteria</taxon>
        <taxon>Pseudomonadati</taxon>
        <taxon>Pseudomonadota</taxon>
        <taxon>Alphaproteobacteria</taxon>
        <taxon>Rhodobacterales</taxon>
        <taxon>Roseobacteraceae</taxon>
        <taxon>Loktanella</taxon>
    </lineage>
</organism>
<feature type="transmembrane region" description="Helical" evidence="1">
    <location>
        <begin position="12"/>
        <end position="37"/>
    </location>
</feature>
<dbReference type="InterPro" id="IPR021125">
    <property type="entry name" value="DUF2127"/>
</dbReference>
<sequence length="158" mass="17629">MPSPRRDRQIEWAFRLSLLGKAALAILQITGGLFLLVMPGDTIRATAAALTGSELVRDPTDRIARAIMHWATTLNPAGEHFYIVYLLGHGAIHVIVVTALLMKSRIAYPFSLATLMAFVAYQTWEWLHTFDPALLVLTAIDVCVITIVILEHRLTRRP</sequence>
<name>A0A1M4TAW3_LOKAT</name>
<feature type="transmembrane region" description="Helical" evidence="1">
    <location>
        <begin position="106"/>
        <end position="124"/>
    </location>
</feature>
<dbReference type="Proteomes" id="UP000183987">
    <property type="component" value="Unassembled WGS sequence"/>
</dbReference>
<keyword evidence="1" id="KW-0812">Transmembrane</keyword>
<evidence type="ECO:0000313" key="2">
    <source>
        <dbReference type="EMBL" id="SHE41560.1"/>
    </source>
</evidence>
<protein>
    <submittedName>
        <fullName evidence="2">Uncharacterized membrane protein</fullName>
    </submittedName>
</protein>
<keyword evidence="1" id="KW-1133">Transmembrane helix</keyword>
<evidence type="ECO:0000256" key="1">
    <source>
        <dbReference type="SAM" id="Phobius"/>
    </source>
</evidence>
<accession>A0A1M4TAW3</accession>
<feature type="transmembrane region" description="Helical" evidence="1">
    <location>
        <begin position="130"/>
        <end position="150"/>
    </location>
</feature>
<dbReference type="RefSeq" id="WP_072855436.1">
    <property type="nucleotide sequence ID" value="NZ_FQUE01000001.1"/>
</dbReference>
<proteinExistence type="predicted"/>
<evidence type="ECO:0000313" key="3">
    <source>
        <dbReference type="Proteomes" id="UP000183987"/>
    </source>
</evidence>
<gene>
    <name evidence="2" type="ORF">SAMN05444339_101310</name>
</gene>
<dbReference type="AlphaFoldDB" id="A0A1M4TAW3"/>
<reference evidence="3" key="1">
    <citation type="submission" date="2016-11" db="EMBL/GenBank/DDBJ databases">
        <authorList>
            <person name="Varghese N."/>
            <person name="Submissions S."/>
        </authorList>
    </citation>
    <scope>NUCLEOTIDE SEQUENCE [LARGE SCALE GENOMIC DNA]</scope>
    <source>
        <strain evidence="3">DSM 29326</strain>
    </source>
</reference>
<feature type="transmembrane region" description="Helical" evidence="1">
    <location>
        <begin position="82"/>
        <end position="101"/>
    </location>
</feature>
<dbReference type="Pfam" id="PF09900">
    <property type="entry name" value="DUF2127"/>
    <property type="match status" value="1"/>
</dbReference>
<dbReference type="EMBL" id="FQUE01000001">
    <property type="protein sequence ID" value="SHE41560.1"/>
    <property type="molecule type" value="Genomic_DNA"/>
</dbReference>
<keyword evidence="1" id="KW-0472">Membrane</keyword>